<keyword evidence="3" id="KW-1185">Reference proteome</keyword>
<proteinExistence type="predicted"/>
<dbReference type="EMBL" id="FZNP01000006">
    <property type="protein sequence ID" value="SNR73820.1"/>
    <property type="molecule type" value="Genomic_DNA"/>
</dbReference>
<feature type="transmembrane region" description="Helical" evidence="1">
    <location>
        <begin position="38"/>
        <end position="57"/>
    </location>
</feature>
<protein>
    <submittedName>
        <fullName evidence="2">Uncharacterized protein</fullName>
    </submittedName>
</protein>
<evidence type="ECO:0000256" key="1">
    <source>
        <dbReference type="SAM" id="Phobius"/>
    </source>
</evidence>
<dbReference type="Proteomes" id="UP000198420">
    <property type="component" value="Unassembled WGS sequence"/>
</dbReference>
<feature type="transmembrane region" description="Helical" evidence="1">
    <location>
        <begin position="69"/>
        <end position="90"/>
    </location>
</feature>
<dbReference type="RefSeq" id="WP_089312778.1">
    <property type="nucleotide sequence ID" value="NZ_FZNP01000006.1"/>
</dbReference>
<dbReference type="OrthoDB" id="3481683at2"/>
<feature type="transmembrane region" description="Helical" evidence="1">
    <location>
        <begin position="143"/>
        <end position="163"/>
    </location>
</feature>
<organism evidence="2 3">
    <name type="scientific">Actinomadura mexicana</name>
    <dbReference type="NCBI Taxonomy" id="134959"/>
    <lineage>
        <taxon>Bacteria</taxon>
        <taxon>Bacillati</taxon>
        <taxon>Actinomycetota</taxon>
        <taxon>Actinomycetes</taxon>
        <taxon>Streptosporangiales</taxon>
        <taxon>Thermomonosporaceae</taxon>
        <taxon>Actinomadura</taxon>
    </lineage>
</organism>
<name>A0A238YS20_9ACTN</name>
<gene>
    <name evidence="2" type="ORF">SAMN06265355_106184</name>
</gene>
<dbReference type="AlphaFoldDB" id="A0A238YS20"/>
<keyword evidence="1" id="KW-0812">Transmembrane</keyword>
<evidence type="ECO:0000313" key="3">
    <source>
        <dbReference type="Proteomes" id="UP000198420"/>
    </source>
</evidence>
<sequence>MRARRRRGEEHATAFLLEELHNAEAEFRRLRAEGHARMTGFLTLVGATLGLVAALSGAKGLGSDALLRVVLAAALFIAVVGTNAYIGLVVRDIGTDACARAAARIRRYFVTEYPHLAPHVSWRHTDAPSTWMTRPRSVNRRQIGLITAAAYGGAAAAAVRTAFQPDGAVTAGVGLATAAVAWPLLLRWARRRMKDVADRARREQRFD</sequence>
<accession>A0A238YS20</accession>
<evidence type="ECO:0000313" key="2">
    <source>
        <dbReference type="EMBL" id="SNR73820.1"/>
    </source>
</evidence>
<reference evidence="3" key="1">
    <citation type="submission" date="2017-06" db="EMBL/GenBank/DDBJ databases">
        <authorList>
            <person name="Varghese N."/>
            <person name="Submissions S."/>
        </authorList>
    </citation>
    <scope>NUCLEOTIDE SEQUENCE [LARGE SCALE GENOMIC DNA]</scope>
    <source>
        <strain evidence="3">DSM 44485</strain>
    </source>
</reference>
<feature type="transmembrane region" description="Helical" evidence="1">
    <location>
        <begin position="169"/>
        <end position="189"/>
    </location>
</feature>
<keyword evidence="1" id="KW-0472">Membrane</keyword>
<keyword evidence="1" id="KW-1133">Transmembrane helix</keyword>